<proteinExistence type="predicted"/>
<evidence type="ECO:0000313" key="2">
    <source>
        <dbReference type="EMBL" id="RBQ28169.1"/>
    </source>
</evidence>
<dbReference type="PROSITE" id="PS50234">
    <property type="entry name" value="VWFA"/>
    <property type="match status" value="1"/>
</dbReference>
<comment type="caution">
    <text evidence="2">The sequence shown here is derived from an EMBL/GenBank/DDBJ whole genome shotgun (WGS) entry which is preliminary data.</text>
</comment>
<evidence type="ECO:0000259" key="1">
    <source>
        <dbReference type="PROSITE" id="PS50234"/>
    </source>
</evidence>
<feature type="non-terminal residue" evidence="2">
    <location>
        <position position="1"/>
    </location>
</feature>
<accession>A0A366MRQ4</accession>
<dbReference type="EMBL" id="PDKB01000021">
    <property type="protein sequence ID" value="RBQ28169.1"/>
    <property type="molecule type" value="Genomic_DNA"/>
</dbReference>
<dbReference type="InterPro" id="IPR002035">
    <property type="entry name" value="VWF_A"/>
</dbReference>
<name>A0A366MRQ4_9BACT</name>
<dbReference type="SUPFAM" id="SSF53300">
    <property type="entry name" value="vWA-like"/>
    <property type="match status" value="1"/>
</dbReference>
<sequence>YQDVTNVPAPTDLSSTNNSKFEKLNPVNNATAKEFADHVDTTTVKITAIETTEKVITTDNLQNNQGFTVTAKDPYGNAAKISTHTGPSGFGVESIAETNSGKLGQTDQVYSGHTSEIGVVKDQETGKYLSESIEVEFKNPIQTLDVAFAWRHNGETAKVDFYNGNDKVGYAIVSGGGNDTEATVKYYDQYGNLKETVKTQGGTDNVDLVYTFKPAGDVTFTKAVFSADGAGSDYLIHSIKYKEVVDGDSTTIVGSSEVAFKIETSNIPDPSKYDFKTTFPTAHVKIVDGANNIVFEGNVNLDKDGKAIVSVRTDGTTDLTATVSDVQGNFEKVDYSSASTTIVSSLSPQAGNDSITILEDTSYTLKSTDFGDNNQNVAKIKFTELPENGKIYVLKSEYTGSINDRAEYTSSENKIYVEIKVSDIVDISQINKGNVIFVPNKDTDDDGNFKFSVSNGNGNFSGNYTTDIIVKAVADAPITSINVTKLGETTIGINGNTNGGNSGSNSIIKELKLLTTEKAVNDWGSNSQDINKDLVFNNGNIDKTFQNFNNGSVTTGDGNDTLRFASVNNGKVINTGLGNDKVIFNQDSNVALNLGNGNNEADFVGGFKGTLASAEGNDKVIVNQSAEGSINLGAGNNTISVGGVLSGSVATGSGDDILIVGQNVQNKSSIDLGDGNNTISIGGTFEGSIVTGTGSDKIIINGNINGSNNSISTGAGNDFVQIHGEINNQFAKVDLGEGDDGFRYEPTNWNAGNQNAIDGGKGFDTLYLKGNSTDYYVYTKDENIGKQYGTIHINGGGIYMISWETFAKLNEDSEGFAQKEFYITKDYYNTNMALKVTNFEQVSFDDKTFGEKDESILAYEYKVDIGASLTDRDGSETLTVVIKNVPETATLESSTYEVSKNSDGSYTVKVPAGIKDISDSLTMKVPQSYKGDINLQIEAKATETRDNEDGQNFKVTTASDATVTTVDETSNITVNKGEKTNLVLTVDISGSMAVYGDGAIIDKEKGITRLDVVKQSLISTIETYKAAGNTMVNITLFANGALNKGWMSADKAIEYIKSLSIDKNFNIYEGTTKISLKADSTDYAKALETTGKVNISGSGQADAKTVGYFISDGQPQTTSQQKAVDSDSDTAIVNWKTFINKNNIDLKVIGVGTAENNADALKYLKSVQVMSHDEVIVINEPSSIETVMLSTVEGTVFGDVTDNFSGGDGKVTIDSIEVGNQIYTKDTMPIGGIKLDGEGKLLFDFTTGKYAYNGNGIDIKEDATKSFKVNVSDEDGDKGSISVNFELNKDQIKDGIINFKEDGDINFSNLKNITEINLDNGKENKLSLTLDDVLKMSGDDNTIKISGDAFDKVALKGENDWTKSQSTITEDNKIFDVYSGSVGDQTVQVKVEQPISDGITN</sequence>
<protein>
    <recommendedName>
        <fullName evidence="1">VWFA domain-containing protein</fullName>
    </recommendedName>
</protein>
<dbReference type="RefSeq" id="WP_113895174.1">
    <property type="nucleotide sequence ID" value="NZ_PDKB01000021.1"/>
</dbReference>
<reference evidence="2 3" key="1">
    <citation type="submission" date="2017-10" db="EMBL/GenBank/DDBJ databases">
        <title>Genomics of the genus Arcobacter.</title>
        <authorList>
            <person name="Perez-Cataluna A."/>
            <person name="Figueras M.J."/>
        </authorList>
    </citation>
    <scope>NUCLEOTIDE SEQUENCE [LARGE SCALE GENOMIC DNA]</scope>
    <source>
        <strain evidence="2 3">CECT 9230</strain>
    </source>
</reference>
<dbReference type="Gene3D" id="2.160.20.160">
    <property type="match status" value="1"/>
</dbReference>
<feature type="domain" description="VWFA" evidence="1">
    <location>
        <begin position="981"/>
        <end position="1192"/>
    </location>
</feature>
<dbReference type="InterPro" id="IPR036465">
    <property type="entry name" value="vWFA_dom_sf"/>
</dbReference>
<dbReference type="Proteomes" id="UP000252669">
    <property type="component" value="Unassembled WGS sequence"/>
</dbReference>
<evidence type="ECO:0000313" key="3">
    <source>
        <dbReference type="Proteomes" id="UP000252669"/>
    </source>
</evidence>
<gene>
    <name evidence="2" type="ORF">CRU91_10470</name>
</gene>
<keyword evidence="3" id="KW-1185">Reference proteome</keyword>
<organism evidence="2 3">
    <name type="scientific">Aliarcobacter vitoriensis</name>
    <dbReference type="NCBI Taxonomy" id="2011099"/>
    <lineage>
        <taxon>Bacteria</taxon>
        <taxon>Pseudomonadati</taxon>
        <taxon>Campylobacterota</taxon>
        <taxon>Epsilonproteobacteria</taxon>
        <taxon>Campylobacterales</taxon>
        <taxon>Arcobacteraceae</taxon>
        <taxon>Aliarcobacter</taxon>
    </lineage>
</organism>